<dbReference type="PANTHER" id="PTHR33332">
    <property type="entry name" value="REVERSE TRANSCRIPTASE DOMAIN-CONTAINING PROTEIN"/>
    <property type="match status" value="1"/>
</dbReference>
<dbReference type="GeneTree" id="ENSGT01150000286902"/>
<accession>A0A803Y1B7</accession>
<sequence>MDEEKAEVLNEFFASVFTGSQDSSIPHVPEPCIPKPLDGDRGGKSSSTVRTEQVRDHFMRLNVYKSEGPEGVYPRVLKKLAEVVAELLSIIFEKLWLSGEVPDDWRKGHVTPIYKKGSKEDPGNHRLVSLTSVPGKILLDNMLDHMRNEHVIRDSQHDFTRGRSCLTNLVAFYDEVTALVDKGKVTNVIYLDLSKAFDMVPRHIIISKLEGCGFDGWTTRWIRNWLKGHRQRVVINGSMSRWRPVTSSVPQLSVLGPVLFKIFVSDIDDRIECIVSKFADNTKLSGAVDTEEGTDAIQRDLKRLERWAQVNLMRFNRAKCKVLHLGRRNPRHPYRLEGAVLESSPAEKDLRVLMDEKLNTSQQCALAARKANGILGSIRRGVASRDREVIVPLYSAPVMPHLEFCVQVWSPQHKKDRELLVRVQRRATKMIRGLEHLPYEDKLGELGLFSLEKRRLQHDLIAAFQYLKGACKQEGNQLFERVDNCRTRGNGFKLREGRFSLGVRGKFFTERVVRCWNRLPRERGYSIPGGVQGQVGWGPGQPGLVLNVEVGGPVCGRGVELHDP</sequence>
<feature type="domain" description="Reverse transcriptase" evidence="1">
    <location>
        <begin position="94"/>
        <end position="341"/>
    </location>
</feature>
<proteinExistence type="predicted"/>
<dbReference type="AlphaFoldDB" id="A0A803Y1B7"/>
<name>A0A803Y1B7_MELGA</name>
<reference evidence="2 3" key="1">
    <citation type="journal article" date="2010" name="PLoS Biol.">
        <title>Multi-platform next-generation sequencing of the domestic turkey (Meleagris gallopavo): genome assembly and analysis.</title>
        <authorList>
            <person name="Dalloul R.A."/>
            <person name="Long J.A."/>
            <person name="Zimin A.V."/>
            <person name="Aslam L."/>
            <person name="Beal K."/>
            <person name="Blomberg L.A."/>
            <person name="Bouffard P."/>
            <person name="Burt D.W."/>
            <person name="Crasta O."/>
            <person name="Crooijmans R.P."/>
            <person name="Cooper K."/>
            <person name="Coulombe R.A."/>
            <person name="De S."/>
            <person name="Delany M.E."/>
            <person name="Dodgson J.B."/>
            <person name="Dong J.J."/>
            <person name="Evans C."/>
            <person name="Frederickson K.M."/>
            <person name="Flicek P."/>
            <person name="Florea L."/>
            <person name="Folkerts O."/>
            <person name="Groenen M.A."/>
            <person name="Harkins T.T."/>
            <person name="Herrero J."/>
            <person name="Hoffmann S."/>
            <person name="Megens H.J."/>
            <person name="Jiang A."/>
            <person name="de Jong P."/>
            <person name="Kaiser P."/>
            <person name="Kim H."/>
            <person name="Kim K.W."/>
            <person name="Kim S."/>
            <person name="Langenberger D."/>
            <person name="Lee M.K."/>
            <person name="Lee T."/>
            <person name="Mane S."/>
            <person name="Marcais G."/>
            <person name="Marz M."/>
            <person name="McElroy A.P."/>
            <person name="Modise T."/>
            <person name="Nefedov M."/>
            <person name="Notredame C."/>
            <person name="Paton I.R."/>
            <person name="Payne W.S."/>
            <person name="Pertea G."/>
            <person name="Prickett D."/>
            <person name="Puiu D."/>
            <person name="Qioa D."/>
            <person name="Raineri E."/>
            <person name="Ruffier M."/>
            <person name="Salzberg S.L."/>
            <person name="Schatz M.C."/>
            <person name="Scheuring C."/>
            <person name="Schmidt C.J."/>
            <person name="Schroeder S."/>
            <person name="Searle S.M."/>
            <person name="Smith E.J."/>
            <person name="Smith J."/>
            <person name="Sonstegard T.S."/>
            <person name="Stadler P.F."/>
            <person name="Tafer H."/>
            <person name="Tu Z.J."/>
            <person name="Van Tassell C.P."/>
            <person name="Vilella A.J."/>
            <person name="Williams K.P."/>
            <person name="Yorke J.A."/>
            <person name="Zhang L."/>
            <person name="Zhang H.B."/>
            <person name="Zhang X."/>
            <person name="Zhang Y."/>
            <person name="Reed K.M."/>
        </authorList>
    </citation>
    <scope>NUCLEOTIDE SEQUENCE [LARGE SCALE GENOMIC DNA]</scope>
</reference>
<evidence type="ECO:0000313" key="3">
    <source>
        <dbReference type="Proteomes" id="UP000001645"/>
    </source>
</evidence>
<dbReference type="Pfam" id="PF00078">
    <property type="entry name" value="RVT_1"/>
    <property type="match status" value="1"/>
</dbReference>
<reference evidence="2" key="3">
    <citation type="submission" date="2025-09" db="UniProtKB">
        <authorList>
            <consortium name="Ensembl"/>
        </authorList>
    </citation>
    <scope>IDENTIFICATION</scope>
</reference>
<evidence type="ECO:0000259" key="1">
    <source>
        <dbReference type="PROSITE" id="PS50878"/>
    </source>
</evidence>
<dbReference type="PROSITE" id="PS50878">
    <property type="entry name" value="RT_POL"/>
    <property type="match status" value="1"/>
</dbReference>
<reference evidence="2" key="2">
    <citation type="submission" date="2025-08" db="UniProtKB">
        <authorList>
            <consortium name="Ensembl"/>
        </authorList>
    </citation>
    <scope>IDENTIFICATION</scope>
</reference>
<keyword evidence="3" id="KW-1185">Reference proteome</keyword>
<protein>
    <recommendedName>
        <fullName evidence="1">Reverse transcriptase domain-containing protein</fullName>
    </recommendedName>
</protein>
<evidence type="ECO:0000313" key="2">
    <source>
        <dbReference type="Ensembl" id="ENSMGAP00000025564.1"/>
    </source>
</evidence>
<dbReference type="InParanoid" id="A0A803Y1B7"/>
<dbReference type="Proteomes" id="UP000001645">
    <property type="component" value="Chromosome 1"/>
</dbReference>
<dbReference type="CDD" id="cd01650">
    <property type="entry name" value="RT_nLTR_like"/>
    <property type="match status" value="1"/>
</dbReference>
<dbReference type="InterPro" id="IPR000477">
    <property type="entry name" value="RT_dom"/>
</dbReference>
<organism evidence="2 3">
    <name type="scientific">Meleagris gallopavo</name>
    <name type="common">Wild turkey</name>
    <dbReference type="NCBI Taxonomy" id="9103"/>
    <lineage>
        <taxon>Eukaryota</taxon>
        <taxon>Metazoa</taxon>
        <taxon>Chordata</taxon>
        <taxon>Craniata</taxon>
        <taxon>Vertebrata</taxon>
        <taxon>Euteleostomi</taxon>
        <taxon>Archelosauria</taxon>
        <taxon>Archosauria</taxon>
        <taxon>Dinosauria</taxon>
        <taxon>Saurischia</taxon>
        <taxon>Theropoda</taxon>
        <taxon>Coelurosauria</taxon>
        <taxon>Aves</taxon>
        <taxon>Neognathae</taxon>
        <taxon>Galloanserae</taxon>
        <taxon>Galliformes</taxon>
        <taxon>Phasianidae</taxon>
        <taxon>Meleagridinae</taxon>
        <taxon>Meleagris</taxon>
    </lineage>
</organism>
<dbReference type="Ensembl" id="ENSMGAT00000035968.1">
    <property type="protein sequence ID" value="ENSMGAP00000025564.1"/>
    <property type="gene ID" value="ENSMGAG00000021432.1"/>
</dbReference>